<dbReference type="AlphaFoldDB" id="A0AAE1M611"/>
<sequence>MSTASSVVSAAASNGRTYSLFSSSSQTTTIKLDRVNFMVWESIVLLLIEGNRLEGHIDGTSRAPPKVISSENREKENPACGNSGKGWYYLAQTSIYWSRCV</sequence>
<comment type="caution">
    <text evidence="1">The sequence shown here is derived from an EMBL/GenBank/DDBJ whole genome shotgun (WGS) entry which is preliminary data.</text>
</comment>
<evidence type="ECO:0000313" key="1">
    <source>
        <dbReference type="EMBL" id="KAK4254260.1"/>
    </source>
</evidence>
<gene>
    <name evidence="1" type="ORF">QN277_009664</name>
</gene>
<evidence type="ECO:0000313" key="2">
    <source>
        <dbReference type="Proteomes" id="UP001293593"/>
    </source>
</evidence>
<name>A0AAE1M611_9FABA</name>
<evidence type="ECO:0008006" key="3">
    <source>
        <dbReference type="Google" id="ProtNLM"/>
    </source>
</evidence>
<accession>A0AAE1M611</accession>
<organism evidence="1 2">
    <name type="scientific">Acacia crassicarpa</name>
    <name type="common">northern wattle</name>
    <dbReference type="NCBI Taxonomy" id="499986"/>
    <lineage>
        <taxon>Eukaryota</taxon>
        <taxon>Viridiplantae</taxon>
        <taxon>Streptophyta</taxon>
        <taxon>Embryophyta</taxon>
        <taxon>Tracheophyta</taxon>
        <taxon>Spermatophyta</taxon>
        <taxon>Magnoliopsida</taxon>
        <taxon>eudicotyledons</taxon>
        <taxon>Gunneridae</taxon>
        <taxon>Pentapetalae</taxon>
        <taxon>rosids</taxon>
        <taxon>fabids</taxon>
        <taxon>Fabales</taxon>
        <taxon>Fabaceae</taxon>
        <taxon>Caesalpinioideae</taxon>
        <taxon>mimosoid clade</taxon>
        <taxon>Acacieae</taxon>
        <taxon>Acacia</taxon>
    </lineage>
</organism>
<reference evidence="1" key="1">
    <citation type="submission" date="2023-10" db="EMBL/GenBank/DDBJ databases">
        <title>Chromosome-level genome of the transformable northern wattle, Acacia crassicarpa.</title>
        <authorList>
            <person name="Massaro I."/>
            <person name="Sinha N.R."/>
            <person name="Poethig S."/>
            <person name="Leichty A.R."/>
        </authorList>
    </citation>
    <scope>NUCLEOTIDE SEQUENCE</scope>
    <source>
        <strain evidence="1">Acra3RX</strain>
        <tissue evidence="1">Leaf</tissue>
    </source>
</reference>
<dbReference type="EMBL" id="JAWXYG010000014">
    <property type="protein sequence ID" value="KAK4254260.1"/>
    <property type="molecule type" value="Genomic_DNA"/>
</dbReference>
<keyword evidence="2" id="KW-1185">Reference proteome</keyword>
<proteinExistence type="predicted"/>
<protein>
    <recommendedName>
        <fullName evidence="3">Retrotransposon Copia-like N-terminal domain-containing protein</fullName>
    </recommendedName>
</protein>
<dbReference type="Proteomes" id="UP001293593">
    <property type="component" value="Unassembled WGS sequence"/>
</dbReference>